<evidence type="ECO:0000259" key="4">
    <source>
        <dbReference type="SMART" id="SM01221"/>
    </source>
</evidence>
<evidence type="ECO:0000256" key="2">
    <source>
        <dbReference type="ARBA" id="ARBA00022679"/>
    </source>
</evidence>
<dbReference type="AlphaFoldDB" id="A0A835E581"/>
<dbReference type="InterPro" id="IPR037064">
    <property type="entry name" value="Formiminotransferase_N_sf"/>
</dbReference>
<dbReference type="InterPro" id="IPR037070">
    <property type="entry name" value="Formiminotransferase_C_sf"/>
</dbReference>
<dbReference type="SUPFAM" id="SSF55116">
    <property type="entry name" value="Formiminotransferase domain of formiminotransferase-cyclodeaminase"/>
    <property type="match status" value="2"/>
</dbReference>
<dbReference type="InterPro" id="IPR022384">
    <property type="entry name" value="FormiminoTrfase_cat_dom_sf"/>
</dbReference>
<dbReference type="PANTHER" id="PTHR12234">
    <property type="entry name" value="FORMIMINOTRANSFERASE-CYCLODEAMINASE"/>
    <property type="match status" value="1"/>
</dbReference>
<protein>
    <recommendedName>
        <fullName evidence="1">glutamate formimidoyltransferase</fullName>
        <ecNumber evidence="1">2.1.2.5</ecNumber>
    </recommendedName>
</protein>
<dbReference type="GO" id="GO:0005542">
    <property type="term" value="F:folic acid binding"/>
    <property type="evidence" value="ECO:0007669"/>
    <property type="project" value="InterPro"/>
</dbReference>
<dbReference type="SMART" id="SM01221">
    <property type="entry name" value="FTCD"/>
    <property type="match status" value="1"/>
</dbReference>
<dbReference type="Pfam" id="PF07837">
    <property type="entry name" value="FTCD_N"/>
    <property type="match status" value="1"/>
</dbReference>
<dbReference type="Gene3D" id="3.30.990.10">
    <property type="entry name" value="Formiminotransferase, N-terminal subdomain"/>
    <property type="match status" value="1"/>
</dbReference>
<comment type="caution">
    <text evidence="6">The sequence shown here is derived from an EMBL/GenBank/DDBJ whole genome shotgun (WGS) entry which is preliminary data.</text>
</comment>
<reference evidence="6" key="1">
    <citation type="submission" date="2020-07" db="EMBL/GenBank/DDBJ databases">
        <title>Genome sequence and genetic diversity analysis of an under-domesticated orphan crop, white fonio (Digitaria exilis).</title>
        <authorList>
            <person name="Bennetzen J.L."/>
            <person name="Chen S."/>
            <person name="Ma X."/>
            <person name="Wang X."/>
            <person name="Yssel A.E.J."/>
            <person name="Chaluvadi S.R."/>
            <person name="Johnson M."/>
            <person name="Gangashetty P."/>
            <person name="Hamidou F."/>
            <person name="Sanogo M.D."/>
            <person name="Zwaenepoel A."/>
            <person name="Wallace J."/>
            <person name="Van De Peer Y."/>
            <person name="Van Deynze A."/>
        </authorList>
    </citation>
    <scope>NUCLEOTIDE SEQUENCE</scope>
    <source>
        <tissue evidence="6">Leaves</tissue>
    </source>
</reference>
<evidence type="ECO:0000313" key="7">
    <source>
        <dbReference type="Proteomes" id="UP000636709"/>
    </source>
</evidence>
<dbReference type="InterPro" id="IPR012886">
    <property type="entry name" value="Formiminotransferase_N"/>
</dbReference>
<dbReference type="EMBL" id="JACEFO010002381">
    <property type="protein sequence ID" value="KAF8662261.1"/>
    <property type="molecule type" value="Genomic_DNA"/>
</dbReference>
<evidence type="ECO:0000256" key="3">
    <source>
        <dbReference type="SAM" id="MobiDB-lite"/>
    </source>
</evidence>
<dbReference type="SMART" id="SM01222">
    <property type="entry name" value="FTCD_N"/>
    <property type="match status" value="1"/>
</dbReference>
<feature type="domain" description="Formiminotransferase C-terminal subdomain" evidence="4">
    <location>
        <begin position="256"/>
        <end position="346"/>
    </location>
</feature>
<dbReference type="GO" id="GO:0030409">
    <property type="term" value="F:glutamate formimidoyltransferase activity"/>
    <property type="evidence" value="ECO:0007669"/>
    <property type="project" value="UniProtKB-EC"/>
</dbReference>
<name>A0A835E581_9POAL</name>
<feature type="compositionally biased region" description="Polar residues" evidence="3">
    <location>
        <begin position="211"/>
        <end position="227"/>
    </location>
</feature>
<keyword evidence="7" id="KW-1185">Reference proteome</keyword>
<organism evidence="6 7">
    <name type="scientific">Digitaria exilis</name>
    <dbReference type="NCBI Taxonomy" id="1010633"/>
    <lineage>
        <taxon>Eukaryota</taxon>
        <taxon>Viridiplantae</taxon>
        <taxon>Streptophyta</taxon>
        <taxon>Embryophyta</taxon>
        <taxon>Tracheophyta</taxon>
        <taxon>Spermatophyta</taxon>
        <taxon>Magnoliopsida</taxon>
        <taxon>Liliopsida</taxon>
        <taxon>Poales</taxon>
        <taxon>Poaceae</taxon>
        <taxon>PACMAD clade</taxon>
        <taxon>Panicoideae</taxon>
        <taxon>Panicodae</taxon>
        <taxon>Paniceae</taxon>
        <taxon>Anthephorinae</taxon>
        <taxon>Digitaria</taxon>
    </lineage>
</organism>
<accession>A0A835E581</accession>
<evidence type="ECO:0000256" key="1">
    <source>
        <dbReference type="ARBA" id="ARBA00012252"/>
    </source>
</evidence>
<feature type="region of interest" description="Disordered" evidence="3">
    <location>
        <begin position="211"/>
        <end position="241"/>
    </location>
</feature>
<proteinExistence type="predicted"/>
<dbReference type="InterPro" id="IPR051623">
    <property type="entry name" value="FTCD"/>
</dbReference>
<dbReference type="InterPro" id="IPR013802">
    <property type="entry name" value="Formiminotransferase_C"/>
</dbReference>
<dbReference type="Proteomes" id="UP000636709">
    <property type="component" value="Unassembled WGS sequence"/>
</dbReference>
<keyword evidence="2" id="KW-0808">Transferase</keyword>
<dbReference type="Gene3D" id="3.30.70.670">
    <property type="entry name" value="Formiminotransferase, C-terminal subdomain"/>
    <property type="match status" value="1"/>
</dbReference>
<dbReference type="EC" id="2.1.2.5" evidence="1"/>
<dbReference type="PANTHER" id="PTHR12234:SF1">
    <property type="entry name" value="FORMIMINOTRANSFERASE N-TERMINAL SUBDOMAIN-CONTAINING PROTEIN"/>
    <property type="match status" value="1"/>
</dbReference>
<gene>
    <name evidence="6" type="ORF">HU200_056463</name>
</gene>
<evidence type="ECO:0000259" key="5">
    <source>
        <dbReference type="SMART" id="SM01222"/>
    </source>
</evidence>
<evidence type="ECO:0000313" key="6">
    <source>
        <dbReference type="EMBL" id="KAF8662261.1"/>
    </source>
</evidence>
<dbReference type="OrthoDB" id="48036at2759"/>
<sequence>MSSFSFSDPVHSLLRRHHQMQPSSSRHQQNCCFRLEFPHKNGAISTKEMKRMSRPALACCKLYISEARNGAALRAIELAAAALRPAAVLVNAFADDAYNRIGYTLVSPLAGGGGDSAPPPLHRAAFGVVAAALDAVDFRAHAGAHPRLGVVDHIAFHPLAGAHLDDVAALTRAVAADIGDKLQVPTYLYGAAHREGRTLASIRRQLGYFTPNSPGEQWQGSPDTSSLPVAPDAGPTTPSRSKGVVAIGATAWVDNYNVPVHTSDVAAAKRIARAVSERGGGLSSVQAMGLAHGNGVTEVACNLLDPARVGAEQVQERVRQLAAEEGLAVGKGYFTDFSWERIVELYMQSVGAEASG</sequence>
<feature type="domain" description="Formiminotransferase N-terminal subdomain" evidence="5">
    <location>
        <begin position="56"/>
        <end position="251"/>
    </location>
</feature>